<reference evidence="2" key="1">
    <citation type="journal article" date="2014" name="Genome Biol. Evol.">
        <title>Gene Loss Rather Than Gene Gain Is Associated with a Host Jump from Monocots to Dicots in the Smut Fungus Melanopsichium pennsylvanicum.</title>
        <authorList>
            <person name="Sharma R."/>
            <person name="Mishra B."/>
            <person name="Runge F."/>
            <person name="Thines M."/>
        </authorList>
    </citation>
    <scope>NUCLEOTIDE SEQUENCE</scope>
    <source>
        <strain evidence="2">4</strain>
    </source>
</reference>
<dbReference type="AlphaFoldDB" id="A0A077R287"/>
<organism evidence="2">
    <name type="scientific">Melanopsichium pennsylvanicum 4</name>
    <dbReference type="NCBI Taxonomy" id="1398559"/>
    <lineage>
        <taxon>Eukaryota</taxon>
        <taxon>Fungi</taxon>
        <taxon>Dikarya</taxon>
        <taxon>Basidiomycota</taxon>
        <taxon>Ustilaginomycotina</taxon>
        <taxon>Ustilaginomycetes</taxon>
        <taxon>Ustilaginales</taxon>
        <taxon>Ustilaginaceae</taxon>
        <taxon>Melanopsichium</taxon>
    </lineage>
</organism>
<name>A0A077R287_9BASI</name>
<evidence type="ECO:0000256" key="1">
    <source>
        <dbReference type="SAM" id="SignalP"/>
    </source>
</evidence>
<protein>
    <submittedName>
        <fullName evidence="2">Uncharacterized protein</fullName>
    </submittedName>
</protein>
<evidence type="ECO:0000313" key="2">
    <source>
        <dbReference type="EMBL" id="CDI56630.1"/>
    </source>
</evidence>
<feature type="chain" id="PRO_5001722729" evidence="1">
    <location>
        <begin position="19"/>
        <end position="170"/>
    </location>
</feature>
<dbReference type="EMBL" id="HG529695">
    <property type="protein sequence ID" value="CDI56630.1"/>
    <property type="molecule type" value="Genomic_DNA"/>
</dbReference>
<proteinExistence type="predicted"/>
<sequence length="170" mass="15727">MVSTLAVALVVLTSSALAQSGAAPYTTDNSQNACVEFGSCSTAQGASVITATQNAPVTPPAATPALATYTTLDSAYISSLAAAGASSAYNAQGGASGGSSAAALTVTSTVSRGATTAGASGSSGGASSTMSSLGGLSSSTNGGAGFEVKGMVVHAAVVALGAAIGAAVLL</sequence>
<keyword evidence="1" id="KW-0732">Signal</keyword>
<accession>A0A077R287</accession>
<feature type="signal peptide" evidence="1">
    <location>
        <begin position="1"/>
        <end position="18"/>
    </location>
</feature>